<evidence type="ECO:0000313" key="5">
    <source>
        <dbReference type="Proteomes" id="UP000243591"/>
    </source>
</evidence>
<name>A0A1D2KRY6_BROTH</name>
<evidence type="ECO:0000313" key="3">
    <source>
        <dbReference type="EMBL" id="ATF26826.1"/>
    </source>
</evidence>
<dbReference type="InterPro" id="IPR010673">
    <property type="entry name" value="UPF0346"/>
</dbReference>
<feature type="domain" description="YozE SAM-like" evidence="2">
    <location>
        <begin position="4"/>
        <end position="69"/>
    </location>
</feature>
<dbReference type="InterPro" id="IPR023089">
    <property type="entry name" value="YozE_SAM-like"/>
</dbReference>
<dbReference type="RefSeq" id="WP_029092571.1">
    <property type="nucleotide sequence ID" value="NZ_CBCPHX010000001.1"/>
</dbReference>
<dbReference type="NCBIfam" id="NF010193">
    <property type="entry name" value="PRK13672.1"/>
    <property type="match status" value="1"/>
</dbReference>
<protein>
    <recommendedName>
        <fullName evidence="1">UPF0346 protein BTBSAS_140029</fullName>
    </recommendedName>
</protein>
<dbReference type="KEGG" id="bths:CNY62_10940"/>
<dbReference type="Proteomes" id="UP000243591">
    <property type="component" value="Chromosome"/>
</dbReference>
<evidence type="ECO:0000313" key="6">
    <source>
        <dbReference type="Proteomes" id="UP000270190"/>
    </source>
</evidence>
<dbReference type="Proteomes" id="UP000270190">
    <property type="component" value="Unassembled WGS sequence"/>
</dbReference>
<dbReference type="EMBL" id="CP023483">
    <property type="protein sequence ID" value="ATF26826.1"/>
    <property type="molecule type" value="Genomic_DNA"/>
</dbReference>
<reference evidence="3 5" key="1">
    <citation type="submission" date="2017-09" db="EMBL/GenBank/DDBJ databases">
        <title>Complete Genome Sequences of Two Strains of the Meat Spoilage Bacterium Brochothrix thermosphacta Isolated from Ground Chicken.</title>
        <authorList>
            <person name="Paoli G.C."/>
            <person name="Wijey C."/>
            <person name="Chen C.-Y."/>
            <person name="Nguyen L."/>
            <person name="Yan X."/>
            <person name="Irwin P.L."/>
        </authorList>
    </citation>
    <scope>NUCLEOTIDE SEQUENCE [LARGE SCALE GENOMIC DNA]</scope>
    <source>
        <strain evidence="3 5">BI</strain>
    </source>
</reference>
<dbReference type="Gene3D" id="1.10.150.260">
    <property type="entry name" value="YozE SAM-like"/>
    <property type="match status" value="1"/>
</dbReference>
<evidence type="ECO:0000256" key="1">
    <source>
        <dbReference type="HAMAP-Rule" id="MF_01538"/>
    </source>
</evidence>
<accession>A0A1D2KRY6</accession>
<dbReference type="STRING" id="2756.BFR44_05105"/>
<sequence length="77" mass="9427">MARTFYHYLMTYRDPFKKDDATAFANSAYRDHGFPKQEKNYHKVSDYLETQVDYIDSLSLFDDLWDQYLLDEDKNRR</sequence>
<dbReference type="GeneID" id="66536405"/>
<comment type="similarity">
    <text evidence="1">Belongs to the UPF0346 family.</text>
</comment>
<dbReference type="SUPFAM" id="SSF140652">
    <property type="entry name" value="YozE-like"/>
    <property type="match status" value="1"/>
</dbReference>
<proteinExistence type="inferred from homology"/>
<evidence type="ECO:0000259" key="2">
    <source>
        <dbReference type="Pfam" id="PF06855"/>
    </source>
</evidence>
<dbReference type="EMBL" id="OUNC01000006">
    <property type="protein sequence ID" value="SPP27397.1"/>
    <property type="molecule type" value="Genomic_DNA"/>
</dbReference>
<dbReference type="Pfam" id="PF06855">
    <property type="entry name" value="YozE_SAM_like"/>
    <property type="match status" value="1"/>
</dbReference>
<reference evidence="4" key="2">
    <citation type="submission" date="2018-04" db="EMBL/GenBank/DDBJ databases">
        <authorList>
            <person name="Go L.Y."/>
            <person name="Mitchell J.A."/>
        </authorList>
    </citation>
    <scope>NUCLEOTIDE SEQUENCE</scope>
    <source>
        <strain evidence="4">BSAS1 3</strain>
    </source>
</reference>
<dbReference type="HAMAP" id="MF_01538">
    <property type="entry name" value="UPF0346"/>
    <property type="match status" value="1"/>
</dbReference>
<dbReference type="OrthoDB" id="2242851at2"/>
<reference evidence="6" key="3">
    <citation type="submission" date="2018-04" db="EMBL/GenBank/DDBJ databases">
        <authorList>
            <person name="Illikoud N."/>
        </authorList>
    </citation>
    <scope>NUCLEOTIDE SEQUENCE [LARGE SCALE GENOMIC DNA]</scope>
</reference>
<organism evidence="3 5">
    <name type="scientific">Brochothrix thermosphacta</name>
    <name type="common">Microbacterium thermosphactum</name>
    <dbReference type="NCBI Taxonomy" id="2756"/>
    <lineage>
        <taxon>Bacteria</taxon>
        <taxon>Bacillati</taxon>
        <taxon>Bacillota</taxon>
        <taxon>Bacilli</taxon>
        <taxon>Bacillales</taxon>
        <taxon>Listeriaceae</taxon>
        <taxon>Brochothrix</taxon>
    </lineage>
</organism>
<dbReference type="InterPro" id="IPR036806">
    <property type="entry name" value="YozE_SAM-like_sf"/>
</dbReference>
<keyword evidence="5" id="KW-1185">Reference proteome</keyword>
<dbReference type="AlphaFoldDB" id="A0A1D2KRY6"/>
<evidence type="ECO:0000313" key="4">
    <source>
        <dbReference type="EMBL" id="SPP27397.1"/>
    </source>
</evidence>
<dbReference type="PIRSF" id="PIRSF037262">
    <property type="entry name" value="UCP037262"/>
    <property type="match status" value="1"/>
</dbReference>
<gene>
    <name evidence="4" type="ORF">BTBSAS_140029</name>
    <name evidence="3" type="ORF">CNY62_10940</name>
</gene>